<dbReference type="GO" id="GO:0005739">
    <property type="term" value="C:mitochondrion"/>
    <property type="evidence" value="ECO:0007669"/>
    <property type="project" value="UniProtKB-SubCell"/>
</dbReference>
<evidence type="ECO:0000313" key="5">
    <source>
        <dbReference type="Proteomes" id="UP000694845"/>
    </source>
</evidence>
<keyword evidence="4" id="KW-0496">Mitochondrion</keyword>
<dbReference type="RefSeq" id="XP_022105488.1">
    <property type="nucleotide sequence ID" value="XM_022249796.1"/>
</dbReference>
<comment type="subcellular location">
    <subcellularLocation>
        <location evidence="1">Mitochondrion</location>
    </subcellularLocation>
</comment>
<evidence type="ECO:0000313" key="6">
    <source>
        <dbReference type="RefSeq" id="XP_022105488.1"/>
    </source>
</evidence>
<dbReference type="GO" id="GO:0033615">
    <property type="term" value="P:mitochondrial proton-transporting ATP synthase complex assembly"/>
    <property type="evidence" value="ECO:0007669"/>
    <property type="project" value="TreeGrafter"/>
</dbReference>
<reference evidence="6" key="1">
    <citation type="submission" date="2025-08" db="UniProtKB">
        <authorList>
            <consortium name="RefSeq"/>
        </authorList>
    </citation>
    <scope>IDENTIFICATION</scope>
</reference>
<dbReference type="PANTHER" id="PTHR13126">
    <property type="entry name" value="CHAPERONE ATP11"/>
    <property type="match status" value="1"/>
</dbReference>
<dbReference type="OMA" id="CEKAMEN"/>
<protein>
    <submittedName>
        <fullName evidence="6">ATP synthase mitochondrial F1 complex assembly factor 1-like isoform X2</fullName>
    </submittedName>
</protein>
<comment type="similarity">
    <text evidence="2">Belongs to the ATP11 family.</text>
</comment>
<dbReference type="GeneID" id="110987237"/>
<evidence type="ECO:0000256" key="4">
    <source>
        <dbReference type="ARBA" id="ARBA00023128"/>
    </source>
</evidence>
<dbReference type="InterPro" id="IPR010591">
    <property type="entry name" value="ATP11"/>
</dbReference>
<gene>
    <name evidence="6" type="primary">LOC110987237</name>
</gene>
<dbReference type="OrthoDB" id="16535at2759"/>
<keyword evidence="5" id="KW-1185">Reference proteome</keyword>
<dbReference type="PANTHER" id="PTHR13126:SF0">
    <property type="entry name" value="ATP SYNTHASE MITOCHONDRIAL F1 COMPLEX ASSEMBLY FACTOR 1"/>
    <property type="match status" value="1"/>
</dbReference>
<proteinExistence type="inferred from homology"/>
<evidence type="ECO:0000256" key="3">
    <source>
        <dbReference type="ARBA" id="ARBA00022946"/>
    </source>
</evidence>
<sequence>MAAPTVRQILTQSARNSLVFSSYKNRFTTVQSPSKQHGKEELEKNKYFDKYAEKIKKAQSSNPDKFQSKLQDMMEIKKEKKWRDELEPPRPTGLDSIMKIDMIQDLPREEIEKIWTQYHMKKDCISAAIPGTTYEKIYQTAQENPLFLYPLPRKAGYEFYFAQFDNSDSFYFTSLINYQAYQENSPILLSMKHFTELQKEKGIVLMRGEMDTDLLSVQDAQFLANQLQLYYATDNSDRLKLLRTFNHHQDEFKHMDVITMLERSTFELPSATPNKKDL</sequence>
<accession>A0A8B7ZIM0</accession>
<dbReference type="AlphaFoldDB" id="A0A8B7ZIM0"/>
<organism evidence="5 6">
    <name type="scientific">Acanthaster planci</name>
    <name type="common">Crown-of-thorns starfish</name>
    <dbReference type="NCBI Taxonomy" id="133434"/>
    <lineage>
        <taxon>Eukaryota</taxon>
        <taxon>Metazoa</taxon>
        <taxon>Echinodermata</taxon>
        <taxon>Eleutherozoa</taxon>
        <taxon>Asterozoa</taxon>
        <taxon>Asteroidea</taxon>
        <taxon>Valvatacea</taxon>
        <taxon>Valvatida</taxon>
        <taxon>Acanthasteridae</taxon>
        <taxon>Acanthaster</taxon>
    </lineage>
</organism>
<evidence type="ECO:0000256" key="2">
    <source>
        <dbReference type="ARBA" id="ARBA00009116"/>
    </source>
</evidence>
<name>A0A8B7ZIM0_ACAPL</name>
<dbReference type="Pfam" id="PF06644">
    <property type="entry name" value="ATP11"/>
    <property type="match status" value="1"/>
</dbReference>
<keyword evidence="3" id="KW-0809">Transit peptide</keyword>
<dbReference type="Proteomes" id="UP000694845">
    <property type="component" value="Unplaced"/>
</dbReference>
<evidence type="ECO:0000256" key="1">
    <source>
        <dbReference type="ARBA" id="ARBA00004173"/>
    </source>
</evidence>